<dbReference type="Gene3D" id="1.10.3450.10">
    <property type="entry name" value="TTHA0068-like"/>
    <property type="match status" value="1"/>
</dbReference>
<dbReference type="InterPro" id="IPR023203">
    <property type="entry name" value="TTHA0068_sf"/>
</dbReference>
<dbReference type="InterPro" id="IPR005500">
    <property type="entry name" value="DUF309"/>
</dbReference>
<protein>
    <submittedName>
        <fullName evidence="1">DUF309 domain-containing protein</fullName>
    </submittedName>
</protein>
<dbReference type="Pfam" id="PF03745">
    <property type="entry name" value="DUF309"/>
    <property type="match status" value="1"/>
</dbReference>
<organism evidence="1">
    <name type="scientific">Hydrogenobacter sp</name>
    <dbReference type="NCBI Taxonomy" id="2152829"/>
    <lineage>
        <taxon>Bacteria</taxon>
        <taxon>Pseudomonadati</taxon>
        <taxon>Aquificota</taxon>
        <taxon>Aquificia</taxon>
        <taxon>Aquificales</taxon>
        <taxon>Aquificaceae</taxon>
        <taxon>Hydrogenobacter</taxon>
    </lineage>
</organism>
<name>A0A7C2Z482_9AQUI</name>
<sequence>MREKELLEEAKRLWDLGDFYSAHEILEDIWRLFPKDDRASRNCYQGLIRLAIAYNHYICGRRDSCLRVLKMSYEQLMNCDSVLRYVDVPYLLKFVDVHIKALEGGGGIEEFPQLRLLNI</sequence>
<gene>
    <name evidence="1" type="ORF">ENO47_08505</name>
</gene>
<reference evidence="1" key="1">
    <citation type="journal article" date="2020" name="mSystems">
        <title>Genome- and Community-Level Interaction Insights into Carbon Utilization and Element Cycling Functions of Hydrothermarchaeota in Hydrothermal Sediment.</title>
        <authorList>
            <person name="Zhou Z."/>
            <person name="Liu Y."/>
            <person name="Xu W."/>
            <person name="Pan J."/>
            <person name="Luo Z.H."/>
            <person name="Li M."/>
        </authorList>
    </citation>
    <scope>NUCLEOTIDE SEQUENCE [LARGE SCALE GENOMIC DNA]</scope>
    <source>
        <strain evidence="1">SpSt-132</strain>
    </source>
</reference>
<comment type="caution">
    <text evidence="1">The sequence shown here is derived from an EMBL/GenBank/DDBJ whole genome shotgun (WGS) entry which is preliminary data.</text>
</comment>
<dbReference type="SUPFAM" id="SSF140663">
    <property type="entry name" value="TTHA0068-like"/>
    <property type="match status" value="1"/>
</dbReference>
<accession>A0A7C2Z482</accession>
<dbReference type="AlphaFoldDB" id="A0A7C2Z482"/>
<evidence type="ECO:0000313" key="1">
    <source>
        <dbReference type="EMBL" id="HEW46683.1"/>
    </source>
</evidence>
<proteinExistence type="predicted"/>
<dbReference type="EMBL" id="DSFP01000070">
    <property type="protein sequence ID" value="HEW46683.1"/>
    <property type="molecule type" value="Genomic_DNA"/>
</dbReference>